<keyword evidence="2" id="KW-0472">Membrane</keyword>
<protein>
    <submittedName>
        <fullName evidence="3">Uncharacterized protein</fullName>
    </submittedName>
</protein>
<feature type="transmembrane region" description="Helical" evidence="2">
    <location>
        <begin position="327"/>
        <end position="356"/>
    </location>
</feature>
<reference evidence="3" key="1">
    <citation type="submission" date="2021-01" db="EMBL/GenBank/DDBJ databases">
        <authorList>
            <consortium name="Genoscope - CEA"/>
            <person name="William W."/>
        </authorList>
    </citation>
    <scope>NUCLEOTIDE SEQUENCE</scope>
</reference>
<keyword evidence="2" id="KW-0812">Transmembrane</keyword>
<dbReference type="GO" id="GO:0015179">
    <property type="term" value="F:L-amino acid transmembrane transporter activity"/>
    <property type="evidence" value="ECO:0007669"/>
    <property type="project" value="TreeGrafter"/>
</dbReference>
<organism evidence="3 4">
    <name type="scientific">Paramecium sonneborni</name>
    <dbReference type="NCBI Taxonomy" id="65129"/>
    <lineage>
        <taxon>Eukaryota</taxon>
        <taxon>Sar</taxon>
        <taxon>Alveolata</taxon>
        <taxon>Ciliophora</taxon>
        <taxon>Intramacronucleata</taxon>
        <taxon>Oligohymenophorea</taxon>
        <taxon>Peniculida</taxon>
        <taxon>Parameciidae</taxon>
        <taxon>Paramecium</taxon>
    </lineage>
</organism>
<dbReference type="GO" id="GO:0016020">
    <property type="term" value="C:membrane"/>
    <property type="evidence" value="ECO:0007669"/>
    <property type="project" value="TreeGrafter"/>
</dbReference>
<dbReference type="OrthoDB" id="298767at2759"/>
<gene>
    <name evidence="3" type="ORF">PSON_ATCC_30995.1.T0650131</name>
</gene>
<feature type="transmembrane region" description="Helical" evidence="2">
    <location>
        <begin position="270"/>
        <end position="293"/>
    </location>
</feature>
<comment type="caution">
    <text evidence="3">The sequence shown here is derived from an EMBL/GenBank/DDBJ whole genome shotgun (WGS) entry which is preliminary data.</text>
</comment>
<sequence>MKRKNSSSSDMLEHSAGDISSPMLSPRRHRQKGNETFNFMLRVVNSSFVFSLLTLPFYFQMIGIIFGVFGCLFFFILSYFQSLLLLDLKYYARSKKKQGTLTKLFELFQMPKYSADIYRGIMIFNAYLYIVLLMCVFQSSIQSLIYMMSKQQITDQWAQSLASQQFIQFIGSLLMIPFFVKWKYPVYIVAIARILGVFSMVFIIIASFSISHSSNPNQYLYPSSQKVVQSFISTPTILMAFAYHSQFFTGRASDKGFENDDDIEKKLKQGALLGSLFLMCAEIAFSILAAIAFTSVNSELDSLYGNLIRMVYQSKNFIPPLDNTYFYIFYIFIAVSAQLQLLQYIPYATVLILNIWDKKPLIPKEKNVEFMLITDGDFHKEEEKENKKSQTMNHKFRQSFAIHEEAKLKQNQKTSIFVTIIIYILAFIFAMAKPPILLLSCLMGATSQNFVTFLIPSILYLDQQFKFDTDIYKKCFAWFTLIFSIFFSIISVSFGLYGLYQDEI</sequence>
<feature type="region of interest" description="Disordered" evidence="1">
    <location>
        <begin position="1"/>
        <end position="28"/>
    </location>
</feature>
<feature type="transmembrane region" description="Helical" evidence="2">
    <location>
        <begin position="37"/>
        <end position="58"/>
    </location>
</feature>
<keyword evidence="4" id="KW-1185">Reference proteome</keyword>
<evidence type="ECO:0000313" key="4">
    <source>
        <dbReference type="Proteomes" id="UP000692954"/>
    </source>
</evidence>
<accession>A0A8S1NZ15</accession>
<name>A0A8S1NZ15_9CILI</name>
<feature type="transmembrane region" description="Helical" evidence="2">
    <location>
        <begin position="187"/>
        <end position="210"/>
    </location>
</feature>
<feature type="transmembrane region" description="Helical" evidence="2">
    <location>
        <begin position="64"/>
        <end position="86"/>
    </location>
</feature>
<feature type="transmembrane region" description="Helical" evidence="2">
    <location>
        <begin position="161"/>
        <end position="180"/>
    </location>
</feature>
<feature type="compositionally biased region" description="Polar residues" evidence="1">
    <location>
        <begin position="1"/>
        <end position="10"/>
    </location>
</feature>
<feature type="transmembrane region" description="Helical" evidence="2">
    <location>
        <begin position="117"/>
        <end position="141"/>
    </location>
</feature>
<dbReference type="AlphaFoldDB" id="A0A8S1NZ15"/>
<feature type="transmembrane region" description="Helical" evidence="2">
    <location>
        <begin position="414"/>
        <end position="430"/>
    </location>
</feature>
<evidence type="ECO:0000313" key="3">
    <source>
        <dbReference type="EMBL" id="CAD8095871.1"/>
    </source>
</evidence>
<feature type="transmembrane region" description="Helical" evidence="2">
    <location>
        <begin position="230"/>
        <end position="249"/>
    </location>
</feature>
<dbReference type="PANTHER" id="PTHR22950">
    <property type="entry name" value="AMINO ACID TRANSPORTER"/>
    <property type="match status" value="1"/>
</dbReference>
<dbReference type="EMBL" id="CAJJDN010000065">
    <property type="protein sequence ID" value="CAD8095871.1"/>
    <property type="molecule type" value="Genomic_DNA"/>
</dbReference>
<dbReference type="Proteomes" id="UP000692954">
    <property type="component" value="Unassembled WGS sequence"/>
</dbReference>
<keyword evidence="2" id="KW-1133">Transmembrane helix</keyword>
<feature type="transmembrane region" description="Helical" evidence="2">
    <location>
        <begin position="436"/>
        <end position="455"/>
    </location>
</feature>
<evidence type="ECO:0000256" key="1">
    <source>
        <dbReference type="SAM" id="MobiDB-lite"/>
    </source>
</evidence>
<dbReference type="PANTHER" id="PTHR22950:SF671">
    <property type="entry name" value="CHROMOSOME UNDETERMINED SCAFFOLD_75, WHOLE GENOME SHOTGUN SEQUENCE"/>
    <property type="match status" value="1"/>
</dbReference>
<feature type="transmembrane region" description="Helical" evidence="2">
    <location>
        <begin position="476"/>
        <end position="500"/>
    </location>
</feature>
<proteinExistence type="predicted"/>
<evidence type="ECO:0000256" key="2">
    <source>
        <dbReference type="SAM" id="Phobius"/>
    </source>
</evidence>